<evidence type="ECO:0000256" key="5">
    <source>
        <dbReference type="ARBA" id="ARBA00022723"/>
    </source>
</evidence>
<keyword evidence="3 10" id="KW-0285">Flavoprotein</keyword>
<evidence type="ECO:0000256" key="3">
    <source>
        <dbReference type="ARBA" id="ARBA00022630"/>
    </source>
</evidence>
<evidence type="ECO:0000256" key="7">
    <source>
        <dbReference type="ARBA" id="ARBA00022842"/>
    </source>
</evidence>
<dbReference type="InterPro" id="IPR024932">
    <property type="entry name" value="ApbE"/>
</dbReference>
<feature type="binding site" evidence="11">
    <location>
        <position position="295"/>
    </location>
    <ligand>
        <name>Mg(2+)</name>
        <dbReference type="ChEBI" id="CHEBI:18420"/>
    </ligand>
</feature>
<evidence type="ECO:0000256" key="1">
    <source>
        <dbReference type="ARBA" id="ARBA00011955"/>
    </source>
</evidence>
<evidence type="ECO:0000256" key="6">
    <source>
        <dbReference type="ARBA" id="ARBA00022827"/>
    </source>
</evidence>
<evidence type="ECO:0000256" key="10">
    <source>
        <dbReference type="PIRNR" id="PIRNR006268"/>
    </source>
</evidence>
<evidence type="ECO:0000256" key="9">
    <source>
        <dbReference type="ARBA" id="ARBA00048540"/>
    </source>
</evidence>
<dbReference type="HOGENOM" id="CLU_044403_1_0_9"/>
<dbReference type="SUPFAM" id="SSF143631">
    <property type="entry name" value="ApbE-like"/>
    <property type="match status" value="1"/>
</dbReference>
<dbReference type="Proteomes" id="UP000005384">
    <property type="component" value="Unassembled WGS sequence"/>
</dbReference>
<dbReference type="InterPro" id="IPR003374">
    <property type="entry name" value="ApbE-like_sf"/>
</dbReference>
<sequence length="342" mass="37627">MRDEPANRTFFLYNTVCSITIYDGGAEAGEILDGAQEMAFQIRRMLDFYDEESELGRLNRGHVTGVPYEVSEELCRFLAELLEFSKLSEGCFDPTVGPVVRLWNITARSPKKPLKEEIERVRSRTGAEYVSCDTRKRTVTFERDGMVVDAGGAGKGYAVGRVAEYLKSRGVRSASVNFGGNLYLIGPKRSAEGQTAGGETSTEGGVVKVGSADMVEAPWKIGIRAPWSREMKSIGTMELQDCGTATSGGYDRYFSEDEKIYHHLLDPRTGYPADNTLDSVTIVSDNALYTDLLSTACFVAGEDAVDRICKRVGGRVDYVLVKKDGTITVSDGLHTHFKRNDS</sequence>
<dbReference type="PIRSF" id="PIRSF006268">
    <property type="entry name" value="ApbE"/>
    <property type="match status" value="1"/>
</dbReference>
<keyword evidence="7 10" id="KW-0460">Magnesium</keyword>
<dbReference type="AlphaFoldDB" id="G5ICK3"/>
<evidence type="ECO:0000256" key="8">
    <source>
        <dbReference type="ARBA" id="ARBA00031306"/>
    </source>
</evidence>
<dbReference type="RefSeq" id="WP_006779297.1">
    <property type="nucleotide sequence ID" value="NZ_CP040506.1"/>
</dbReference>
<protein>
    <recommendedName>
        <fullName evidence="2 10">FAD:protein FMN transferase</fullName>
        <ecNumber evidence="1 10">2.7.1.180</ecNumber>
    </recommendedName>
    <alternativeName>
        <fullName evidence="8 10">Flavin transferase</fullName>
    </alternativeName>
</protein>
<dbReference type="GO" id="GO:0046872">
    <property type="term" value="F:metal ion binding"/>
    <property type="evidence" value="ECO:0007669"/>
    <property type="project" value="UniProtKB-UniRule"/>
</dbReference>
<keyword evidence="5 10" id="KW-0479">Metal-binding</keyword>
<dbReference type="OrthoDB" id="9778595at2"/>
<organism evidence="12 13">
    <name type="scientific">Hungatella hathewayi WAL-18680</name>
    <dbReference type="NCBI Taxonomy" id="742737"/>
    <lineage>
        <taxon>Bacteria</taxon>
        <taxon>Bacillati</taxon>
        <taxon>Bacillota</taxon>
        <taxon>Clostridia</taxon>
        <taxon>Lachnospirales</taxon>
        <taxon>Lachnospiraceae</taxon>
        <taxon>Hungatella</taxon>
    </lineage>
</organism>
<comment type="catalytic activity">
    <reaction evidence="9 10">
        <text>L-threonyl-[protein] + FAD = FMN-L-threonyl-[protein] + AMP + H(+)</text>
        <dbReference type="Rhea" id="RHEA:36847"/>
        <dbReference type="Rhea" id="RHEA-COMP:11060"/>
        <dbReference type="Rhea" id="RHEA-COMP:11061"/>
        <dbReference type="ChEBI" id="CHEBI:15378"/>
        <dbReference type="ChEBI" id="CHEBI:30013"/>
        <dbReference type="ChEBI" id="CHEBI:57692"/>
        <dbReference type="ChEBI" id="CHEBI:74257"/>
        <dbReference type="ChEBI" id="CHEBI:456215"/>
        <dbReference type="EC" id="2.7.1.180"/>
    </reaction>
</comment>
<evidence type="ECO:0000256" key="2">
    <source>
        <dbReference type="ARBA" id="ARBA00016337"/>
    </source>
</evidence>
<accession>G5ICK3</accession>
<comment type="caution">
    <text evidence="12">The sequence shown here is derived from an EMBL/GenBank/DDBJ whole genome shotgun (WGS) entry which is preliminary data.</text>
</comment>
<dbReference type="Pfam" id="PF02424">
    <property type="entry name" value="ApbE"/>
    <property type="match status" value="1"/>
</dbReference>
<proteinExistence type="inferred from homology"/>
<reference evidence="12 13" key="1">
    <citation type="submission" date="2011-08" db="EMBL/GenBank/DDBJ databases">
        <title>The Genome Sequence of Clostridium hathewayi WAL-18680.</title>
        <authorList>
            <consortium name="The Broad Institute Genome Sequencing Platform"/>
            <person name="Earl A."/>
            <person name="Ward D."/>
            <person name="Feldgarden M."/>
            <person name="Gevers D."/>
            <person name="Finegold S.M."/>
            <person name="Summanen P.H."/>
            <person name="Molitoris D.R."/>
            <person name="Song M."/>
            <person name="Daigneault M."/>
            <person name="Allen-Vercoe E."/>
            <person name="Young S.K."/>
            <person name="Zeng Q."/>
            <person name="Gargeya S."/>
            <person name="Fitzgerald M."/>
            <person name="Haas B."/>
            <person name="Abouelleil A."/>
            <person name="Alvarado L."/>
            <person name="Arachchi H.M."/>
            <person name="Berlin A."/>
            <person name="Brown A."/>
            <person name="Chapman S.B."/>
            <person name="Chen Z."/>
            <person name="Dunbar C."/>
            <person name="Freedman E."/>
            <person name="Gearin G."/>
            <person name="Gellesch M."/>
            <person name="Goldberg J."/>
            <person name="Griggs A."/>
            <person name="Gujja S."/>
            <person name="Heiman D."/>
            <person name="Howarth C."/>
            <person name="Larson L."/>
            <person name="Lui A."/>
            <person name="MacDonald P.J.P."/>
            <person name="Montmayeur A."/>
            <person name="Murphy C."/>
            <person name="Neiman D."/>
            <person name="Pearson M."/>
            <person name="Priest M."/>
            <person name="Roberts A."/>
            <person name="Saif S."/>
            <person name="Shea T."/>
            <person name="Shenoy N."/>
            <person name="Sisk P."/>
            <person name="Stolte C."/>
            <person name="Sykes S."/>
            <person name="Wortman J."/>
            <person name="Nusbaum C."/>
            <person name="Birren B."/>
        </authorList>
    </citation>
    <scope>NUCLEOTIDE SEQUENCE [LARGE SCALE GENOMIC DNA]</scope>
    <source>
        <strain evidence="12 13">WAL-18680</strain>
    </source>
</reference>
<dbReference type="EMBL" id="ADLN01000012">
    <property type="protein sequence ID" value="EHI60749.1"/>
    <property type="molecule type" value="Genomic_DNA"/>
</dbReference>
<evidence type="ECO:0000256" key="4">
    <source>
        <dbReference type="ARBA" id="ARBA00022679"/>
    </source>
</evidence>
<gene>
    <name evidence="12" type="ORF">HMPREF9473_01313</name>
</gene>
<feature type="binding site" evidence="11">
    <location>
        <position position="291"/>
    </location>
    <ligand>
        <name>Mg(2+)</name>
        <dbReference type="ChEBI" id="CHEBI:18420"/>
    </ligand>
</feature>
<name>G5ICK3_9FIRM</name>
<feature type="binding site" evidence="11">
    <location>
        <position position="152"/>
    </location>
    <ligand>
        <name>Mg(2+)</name>
        <dbReference type="ChEBI" id="CHEBI:18420"/>
    </ligand>
</feature>
<comment type="cofactor">
    <cofactor evidence="11">
        <name>Mg(2+)</name>
        <dbReference type="ChEBI" id="CHEBI:18420"/>
    </cofactor>
    <cofactor evidence="11">
        <name>Mn(2+)</name>
        <dbReference type="ChEBI" id="CHEBI:29035"/>
    </cofactor>
    <text evidence="11">Magnesium. Can also use manganese.</text>
</comment>
<keyword evidence="13" id="KW-1185">Reference proteome</keyword>
<evidence type="ECO:0000313" key="13">
    <source>
        <dbReference type="Proteomes" id="UP000005384"/>
    </source>
</evidence>
<evidence type="ECO:0000256" key="11">
    <source>
        <dbReference type="PIRSR" id="PIRSR006268-2"/>
    </source>
</evidence>
<dbReference type="PATRIC" id="fig|742737.3.peg.1323"/>
<comment type="similarity">
    <text evidence="10">Belongs to the ApbE family.</text>
</comment>
<dbReference type="PANTHER" id="PTHR30040:SF2">
    <property type="entry name" value="FAD:PROTEIN FMN TRANSFERASE"/>
    <property type="match status" value="1"/>
</dbReference>
<dbReference type="EC" id="2.7.1.180" evidence="1 10"/>
<keyword evidence="6 10" id="KW-0274">FAD</keyword>
<dbReference type="GO" id="GO:0016740">
    <property type="term" value="F:transferase activity"/>
    <property type="evidence" value="ECO:0007669"/>
    <property type="project" value="UniProtKB-UniRule"/>
</dbReference>
<dbReference type="PANTHER" id="PTHR30040">
    <property type="entry name" value="THIAMINE BIOSYNTHESIS LIPOPROTEIN APBE"/>
    <property type="match status" value="1"/>
</dbReference>
<keyword evidence="4 10" id="KW-0808">Transferase</keyword>
<evidence type="ECO:0000313" key="12">
    <source>
        <dbReference type="EMBL" id="EHI60749.1"/>
    </source>
</evidence>
<dbReference type="Gene3D" id="3.10.520.10">
    <property type="entry name" value="ApbE-like domains"/>
    <property type="match status" value="1"/>
</dbReference>